<feature type="compositionally biased region" description="Basic and acidic residues" evidence="1">
    <location>
        <begin position="214"/>
        <end position="226"/>
    </location>
</feature>
<reference evidence="3 4" key="1">
    <citation type="journal article" date="2015" name="Genome Announc.">
        <title>Draft Genome Sequence and Gene Annotation of the Entomopathogenic Fungus Verticillium hemipterigenum.</title>
        <authorList>
            <person name="Horn F."/>
            <person name="Habel A."/>
            <person name="Scharf D.H."/>
            <person name="Dworschak J."/>
            <person name="Brakhage A.A."/>
            <person name="Guthke R."/>
            <person name="Hertweck C."/>
            <person name="Linde J."/>
        </authorList>
    </citation>
    <scope>NUCLEOTIDE SEQUENCE [LARGE SCALE GENOMIC DNA]</scope>
</reference>
<dbReference type="STRING" id="1531966.A0A0A1SU65"/>
<evidence type="ECO:0000256" key="1">
    <source>
        <dbReference type="SAM" id="MobiDB-lite"/>
    </source>
</evidence>
<accession>A0A0A1SU65</accession>
<proteinExistence type="predicted"/>
<protein>
    <recommendedName>
        <fullName evidence="2">WIBG Mago-binding domain-containing protein</fullName>
    </recommendedName>
</protein>
<dbReference type="SUPFAM" id="SSF101931">
    <property type="entry name" value="Pym (Within the bgcn gene intron protein, WIBG), N-terminal domain"/>
    <property type="match status" value="1"/>
</dbReference>
<dbReference type="SMART" id="SM01273">
    <property type="entry name" value="Mago-bind"/>
    <property type="match status" value="1"/>
</dbReference>
<evidence type="ECO:0000259" key="2">
    <source>
        <dbReference type="SMART" id="SM01273"/>
    </source>
</evidence>
<dbReference type="OrthoDB" id="21625at2759"/>
<organism evidence="3 4">
    <name type="scientific">[Torrubiella] hemipterigena</name>
    <dbReference type="NCBI Taxonomy" id="1531966"/>
    <lineage>
        <taxon>Eukaryota</taxon>
        <taxon>Fungi</taxon>
        <taxon>Dikarya</taxon>
        <taxon>Ascomycota</taxon>
        <taxon>Pezizomycotina</taxon>
        <taxon>Sordariomycetes</taxon>
        <taxon>Hypocreomycetidae</taxon>
        <taxon>Hypocreales</taxon>
        <taxon>Clavicipitaceae</taxon>
        <taxon>Clavicipitaceae incertae sedis</taxon>
        <taxon>'Torrubiella' clade</taxon>
    </lineage>
</organism>
<dbReference type="GO" id="GO:0005737">
    <property type="term" value="C:cytoplasm"/>
    <property type="evidence" value="ECO:0007669"/>
    <property type="project" value="TreeGrafter"/>
</dbReference>
<dbReference type="GO" id="GO:0035145">
    <property type="term" value="C:exon-exon junction complex"/>
    <property type="evidence" value="ECO:0007669"/>
    <property type="project" value="TreeGrafter"/>
</dbReference>
<feature type="compositionally biased region" description="Polar residues" evidence="1">
    <location>
        <begin position="1"/>
        <end position="14"/>
    </location>
</feature>
<feature type="compositionally biased region" description="Polar residues" evidence="1">
    <location>
        <begin position="92"/>
        <end position="102"/>
    </location>
</feature>
<feature type="region of interest" description="Disordered" evidence="1">
    <location>
        <begin position="205"/>
        <end position="226"/>
    </location>
</feature>
<feature type="compositionally biased region" description="Basic and acidic residues" evidence="1">
    <location>
        <begin position="43"/>
        <end position="64"/>
    </location>
</feature>
<dbReference type="InterPro" id="IPR039333">
    <property type="entry name" value="PYM1"/>
</dbReference>
<dbReference type="Pfam" id="PF09282">
    <property type="entry name" value="Mago-bind"/>
    <property type="match status" value="1"/>
</dbReference>
<evidence type="ECO:0000313" key="4">
    <source>
        <dbReference type="Proteomes" id="UP000039046"/>
    </source>
</evidence>
<dbReference type="InterPro" id="IPR015362">
    <property type="entry name" value="WIBG_mago-bd"/>
</dbReference>
<dbReference type="GO" id="GO:1903259">
    <property type="term" value="P:exon-exon junction complex disassembly"/>
    <property type="evidence" value="ECO:0007669"/>
    <property type="project" value="InterPro"/>
</dbReference>
<dbReference type="Proteomes" id="UP000039046">
    <property type="component" value="Unassembled WGS sequence"/>
</dbReference>
<dbReference type="AlphaFoldDB" id="A0A0A1SU65"/>
<name>A0A0A1SU65_9HYPO</name>
<dbReference type="PANTHER" id="PTHR22959:SF0">
    <property type="entry name" value="PARTNER OF Y14 AND MAGO"/>
    <property type="match status" value="1"/>
</dbReference>
<gene>
    <name evidence="3" type="ORF">VHEMI01864</name>
</gene>
<feature type="domain" description="WIBG Mago-binding" evidence="2">
    <location>
        <begin position="17"/>
        <end position="43"/>
    </location>
</feature>
<dbReference type="GO" id="GO:0003723">
    <property type="term" value="F:RNA binding"/>
    <property type="evidence" value="ECO:0007669"/>
    <property type="project" value="TreeGrafter"/>
</dbReference>
<feature type="region of interest" description="Disordered" evidence="1">
    <location>
        <begin position="1"/>
        <end position="161"/>
    </location>
</feature>
<dbReference type="InterPro" id="IPR036348">
    <property type="entry name" value="WIBG_N_sf"/>
</dbReference>
<feature type="compositionally biased region" description="Basic and acidic residues" evidence="1">
    <location>
        <begin position="103"/>
        <end position="161"/>
    </location>
</feature>
<dbReference type="PANTHER" id="PTHR22959">
    <property type="entry name" value="PYM PROTEIN"/>
    <property type="match status" value="1"/>
</dbReference>
<evidence type="ECO:0000313" key="3">
    <source>
        <dbReference type="EMBL" id="CEJ81751.1"/>
    </source>
</evidence>
<dbReference type="HOGENOM" id="CLU_074603_1_0_1"/>
<dbReference type="EMBL" id="CDHN01000001">
    <property type="protein sequence ID" value="CEJ81751.1"/>
    <property type="molecule type" value="Genomic_DNA"/>
</dbReference>
<sequence length="226" mass="24824">MAPSVSNAGITTDETSGERHIPSSTRADGSTRKAIRVRPGYRPPEDVELYRARNAVARRERNREAGVPGASTISTIPPPTSSRPIPRESTPKQSGAQSANWRQRTDRTEPTKQIGVDKDAKTPAKGDTPKTLDTKSDTKETVTEVTKDPVVDPEVEREKKARNLKKKLKQAKELQTKKENGEGLLPEQIAKVIKINELVRELSLLGFSEGDTAPPKDEGTNKPETK</sequence>
<keyword evidence="4" id="KW-1185">Reference proteome</keyword>